<dbReference type="PIRSF" id="PIRSF016020">
    <property type="entry name" value="PHexose_mutarotase"/>
    <property type="match status" value="1"/>
</dbReference>
<organism evidence="8">
    <name type="scientific">Volvox carteri f. nagariensis</name>
    <dbReference type="NCBI Taxonomy" id="3068"/>
    <lineage>
        <taxon>Eukaryota</taxon>
        <taxon>Viridiplantae</taxon>
        <taxon>Chlorophyta</taxon>
        <taxon>core chlorophytes</taxon>
        <taxon>Chlorophyceae</taxon>
        <taxon>CS clade</taxon>
        <taxon>Chlamydomonadales</taxon>
        <taxon>Volvocaceae</taxon>
        <taxon>Volvox</taxon>
    </lineage>
</organism>
<dbReference type="STRING" id="3068.D8TZC8"/>
<dbReference type="RefSeq" id="XP_002951801.1">
    <property type="nucleotide sequence ID" value="XM_002951755.1"/>
</dbReference>
<dbReference type="EMBL" id="GL378346">
    <property type="protein sequence ID" value="EFJ47252.1"/>
    <property type="molecule type" value="Genomic_DNA"/>
</dbReference>
<evidence type="ECO:0000256" key="3">
    <source>
        <dbReference type="ARBA" id="ARBA00012083"/>
    </source>
</evidence>
<dbReference type="Gene3D" id="2.70.98.10">
    <property type="match status" value="1"/>
</dbReference>
<dbReference type="GO" id="GO:0047938">
    <property type="term" value="F:glucose-6-phosphate 1-epimerase activity"/>
    <property type="evidence" value="ECO:0007669"/>
    <property type="project" value="UniProtKB-UniRule"/>
</dbReference>
<dbReference type="EC" id="5.1.3.15" evidence="3 5"/>
<accession>D8TZC8</accession>
<name>D8TZC8_VOLCA</name>
<dbReference type="Proteomes" id="UP000001058">
    <property type="component" value="Unassembled WGS sequence"/>
</dbReference>
<dbReference type="InterPro" id="IPR014718">
    <property type="entry name" value="GH-type_carb-bd"/>
</dbReference>
<evidence type="ECO:0000256" key="6">
    <source>
        <dbReference type="SAM" id="MobiDB-lite"/>
    </source>
</evidence>
<dbReference type="GO" id="GO:0030246">
    <property type="term" value="F:carbohydrate binding"/>
    <property type="evidence" value="ECO:0007669"/>
    <property type="project" value="UniProtKB-UniRule"/>
</dbReference>
<dbReference type="InterPro" id="IPR025532">
    <property type="entry name" value="G6P_1-epimerase"/>
</dbReference>
<dbReference type="KEGG" id="vcn:VOLCADRAFT_92320"/>
<dbReference type="PANTHER" id="PTHR11122:SF13">
    <property type="entry name" value="GLUCOSE-6-PHOSPHATE 1-EPIMERASE"/>
    <property type="match status" value="1"/>
</dbReference>
<sequence>MSQGQTAEVSSYGAQLLTWRNEAHQARKSLILPDPHKQSVAQVANWRNAFPASELDYLFLSKNAVFQPRRPTRGGVPISFSQVIHAGTPDLSSLKHGFAQHRQSSVVEKSDSSVTLEWWQESAEKWVYPFDLRMSSHIELRDDHLEQHFSVAHFEFRPIQFTAALHTYFAVSDISNVKVEGLQGLTYHDGTDKWWSKKREEAVEVVFAGEVDRAYIKAPDVIKVHDSGAPGGGRTYEVHKQGFPDAVLWNPGAERGASISDLGDPEWRRMVCLGPGVVVPDVSLEPRSKLNSGPTWTASQCIRIHRGGGHHGDSPRPRPSSRPIPPASPRPSPRSSPRPSPRPSPI</sequence>
<protein>
    <recommendedName>
        <fullName evidence="3 5">glucose-6-phosphate 1-epimerase</fullName>
        <ecNumber evidence="3 5">5.1.3.15</ecNumber>
    </recommendedName>
</protein>
<evidence type="ECO:0000313" key="7">
    <source>
        <dbReference type="EMBL" id="EFJ47252.1"/>
    </source>
</evidence>
<evidence type="ECO:0000256" key="4">
    <source>
        <dbReference type="ARBA" id="ARBA00023235"/>
    </source>
</evidence>
<dbReference type="GO" id="GO:0005737">
    <property type="term" value="C:cytoplasm"/>
    <property type="evidence" value="ECO:0007669"/>
    <property type="project" value="TreeGrafter"/>
</dbReference>
<reference evidence="7 8" key="1">
    <citation type="journal article" date="2010" name="Science">
        <title>Genomic analysis of organismal complexity in the multicellular green alga Volvox carteri.</title>
        <authorList>
            <person name="Prochnik S.E."/>
            <person name="Umen J."/>
            <person name="Nedelcu A.M."/>
            <person name="Hallmann A."/>
            <person name="Miller S.M."/>
            <person name="Nishii I."/>
            <person name="Ferris P."/>
            <person name="Kuo A."/>
            <person name="Mitros T."/>
            <person name="Fritz-Laylin L.K."/>
            <person name="Hellsten U."/>
            <person name="Chapman J."/>
            <person name="Simakov O."/>
            <person name="Rensing S.A."/>
            <person name="Terry A."/>
            <person name="Pangilinan J."/>
            <person name="Kapitonov V."/>
            <person name="Jurka J."/>
            <person name="Salamov A."/>
            <person name="Shapiro H."/>
            <person name="Schmutz J."/>
            <person name="Grimwood J."/>
            <person name="Lindquist E."/>
            <person name="Lucas S."/>
            <person name="Grigoriev I.V."/>
            <person name="Schmitt R."/>
            <person name="Kirk D."/>
            <person name="Rokhsar D.S."/>
        </authorList>
    </citation>
    <scope>NUCLEOTIDE SEQUENCE [LARGE SCALE GENOMIC DNA]</scope>
    <source>
        <strain evidence="8">f. Nagariensis / Eve</strain>
    </source>
</reference>
<gene>
    <name evidence="7" type="ORF">VOLCADRAFT_92320</name>
</gene>
<evidence type="ECO:0000256" key="1">
    <source>
        <dbReference type="ARBA" id="ARBA00001096"/>
    </source>
</evidence>
<dbReference type="GO" id="GO:0005975">
    <property type="term" value="P:carbohydrate metabolic process"/>
    <property type="evidence" value="ECO:0007669"/>
    <property type="project" value="InterPro"/>
</dbReference>
<dbReference type="eggNOG" id="KOG1594">
    <property type="taxonomic scope" value="Eukaryota"/>
</dbReference>
<evidence type="ECO:0000256" key="5">
    <source>
        <dbReference type="PIRNR" id="PIRNR016020"/>
    </source>
</evidence>
<dbReference type="InterPro" id="IPR011013">
    <property type="entry name" value="Gal_mutarotase_sf_dom"/>
</dbReference>
<dbReference type="GeneID" id="9615793"/>
<feature type="compositionally biased region" description="Pro residues" evidence="6">
    <location>
        <begin position="317"/>
        <end position="346"/>
    </location>
</feature>
<comment type="catalytic activity">
    <reaction evidence="1">
        <text>alpha-D-glucose 6-phosphate = beta-D-glucose 6-phosphate</text>
        <dbReference type="Rhea" id="RHEA:16249"/>
        <dbReference type="ChEBI" id="CHEBI:58225"/>
        <dbReference type="ChEBI" id="CHEBI:58247"/>
        <dbReference type="EC" id="5.1.3.15"/>
    </reaction>
</comment>
<comment type="similarity">
    <text evidence="2 5">Belongs to the glucose-6-phosphate 1-epimerase family.</text>
</comment>
<dbReference type="InParanoid" id="D8TZC8"/>
<dbReference type="AlphaFoldDB" id="D8TZC8"/>
<dbReference type="PANTHER" id="PTHR11122">
    <property type="entry name" value="APOSPORY-ASSOCIATED PROTEIN C-RELATED"/>
    <property type="match status" value="1"/>
</dbReference>
<keyword evidence="8" id="KW-1185">Reference proteome</keyword>
<evidence type="ECO:0000256" key="2">
    <source>
        <dbReference type="ARBA" id="ARBA00005866"/>
    </source>
</evidence>
<dbReference type="Pfam" id="PF01263">
    <property type="entry name" value="Aldose_epim"/>
    <property type="match status" value="1"/>
</dbReference>
<keyword evidence="4 5" id="KW-0413">Isomerase</keyword>
<evidence type="ECO:0000313" key="8">
    <source>
        <dbReference type="Proteomes" id="UP000001058"/>
    </source>
</evidence>
<dbReference type="InterPro" id="IPR008183">
    <property type="entry name" value="Aldose_1/G6P_1-epimerase"/>
</dbReference>
<feature type="region of interest" description="Disordered" evidence="6">
    <location>
        <begin position="305"/>
        <end position="346"/>
    </location>
</feature>
<dbReference type="OrthoDB" id="1659429at2759"/>
<proteinExistence type="inferred from homology"/>
<dbReference type="SUPFAM" id="SSF74650">
    <property type="entry name" value="Galactose mutarotase-like"/>
    <property type="match status" value="1"/>
</dbReference>